<organism evidence="1 2">
    <name type="scientific">Pleurodeles waltl</name>
    <name type="common">Iberian ribbed newt</name>
    <dbReference type="NCBI Taxonomy" id="8319"/>
    <lineage>
        <taxon>Eukaryota</taxon>
        <taxon>Metazoa</taxon>
        <taxon>Chordata</taxon>
        <taxon>Craniata</taxon>
        <taxon>Vertebrata</taxon>
        <taxon>Euteleostomi</taxon>
        <taxon>Amphibia</taxon>
        <taxon>Batrachia</taxon>
        <taxon>Caudata</taxon>
        <taxon>Salamandroidea</taxon>
        <taxon>Salamandridae</taxon>
        <taxon>Pleurodelinae</taxon>
        <taxon>Pleurodeles</taxon>
    </lineage>
</organism>
<dbReference type="EMBL" id="JANPWB010000015">
    <property type="protein sequence ID" value="KAJ1093414.1"/>
    <property type="molecule type" value="Genomic_DNA"/>
</dbReference>
<sequence>MSVGGAYVSLPDGRLDTCYDAADRFPLGKLFRQVNGSGGWYAAERSSKCIVYTQYSEAEYEIMYRGIIGL</sequence>
<comment type="caution">
    <text evidence="1">The sequence shown here is derived from an EMBL/GenBank/DDBJ whole genome shotgun (WGS) entry which is preliminary data.</text>
</comment>
<protein>
    <submittedName>
        <fullName evidence="1">Uncharacterized protein</fullName>
    </submittedName>
</protein>
<proteinExistence type="predicted"/>
<dbReference type="Proteomes" id="UP001066276">
    <property type="component" value="Chromosome 11"/>
</dbReference>
<name>A0AAV7LR21_PLEWA</name>
<accession>A0AAV7LR21</accession>
<reference evidence="1" key="1">
    <citation type="journal article" date="2022" name="bioRxiv">
        <title>Sequencing and chromosome-scale assembly of the giantPleurodeles waltlgenome.</title>
        <authorList>
            <person name="Brown T."/>
            <person name="Elewa A."/>
            <person name="Iarovenko S."/>
            <person name="Subramanian E."/>
            <person name="Araus A.J."/>
            <person name="Petzold A."/>
            <person name="Susuki M."/>
            <person name="Suzuki K.-i.T."/>
            <person name="Hayashi T."/>
            <person name="Toyoda A."/>
            <person name="Oliveira C."/>
            <person name="Osipova E."/>
            <person name="Leigh N.D."/>
            <person name="Simon A."/>
            <person name="Yun M.H."/>
        </authorList>
    </citation>
    <scope>NUCLEOTIDE SEQUENCE</scope>
    <source>
        <strain evidence="1">20211129_DDA</strain>
        <tissue evidence="1">Liver</tissue>
    </source>
</reference>
<dbReference type="AlphaFoldDB" id="A0AAV7LR21"/>
<evidence type="ECO:0000313" key="2">
    <source>
        <dbReference type="Proteomes" id="UP001066276"/>
    </source>
</evidence>
<evidence type="ECO:0000313" key="1">
    <source>
        <dbReference type="EMBL" id="KAJ1093414.1"/>
    </source>
</evidence>
<keyword evidence="2" id="KW-1185">Reference proteome</keyword>
<gene>
    <name evidence="1" type="ORF">NDU88_006515</name>
</gene>